<organism evidence="2 3">
    <name type="scientific">Rothia koreensis</name>
    <dbReference type="NCBI Taxonomy" id="592378"/>
    <lineage>
        <taxon>Bacteria</taxon>
        <taxon>Bacillati</taxon>
        <taxon>Actinomycetota</taxon>
        <taxon>Actinomycetes</taxon>
        <taxon>Micrococcales</taxon>
        <taxon>Micrococcaceae</taxon>
        <taxon>Rothia</taxon>
    </lineage>
</organism>
<protein>
    <recommendedName>
        <fullName evidence="1">SGNH hydrolase-type esterase domain-containing protein</fullName>
    </recommendedName>
</protein>
<evidence type="ECO:0000259" key="1">
    <source>
        <dbReference type="Pfam" id="PF13472"/>
    </source>
</evidence>
<dbReference type="RefSeq" id="WP_129315540.1">
    <property type="nucleotide sequence ID" value="NZ_NOIQ01000008.1"/>
</dbReference>
<dbReference type="AlphaFoldDB" id="A0A7K1LHZ8"/>
<gene>
    <name evidence="2" type="ORF">GMA10_06120</name>
</gene>
<dbReference type="EMBL" id="WOGT01000002">
    <property type="protein sequence ID" value="MUN54788.1"/>
    <property type="molecule type" value="Genomic_DNA"/>
</dbReference>
<dbReference type="SUPFAM" id="SSF52266">
    <property type="entry name" value="SGNH hydrolase"/>
    <property type="match status" value="1"/>
</dbReference>
<dbReference type="OrthoDB" id="4486012at2"/>
<reference evidence="2 3" key="1">
    <citation type="submission" date="2019-12" db="EMBL/GenBank/DDBJ databases">
        <authorList>
            <person name="Li J."/>
            <person name="Shi Y."/>
            <person name="Xu G."/>
            <person name="Xiao D."/>
            <person name="Ran X."/>
        </authorList>
    </citation>
    <scope>NUCLEOTIDE SEQUENCE [LARGE SCALE GENOMIC DNA]</scope>
    <source>
        <strain evidence="2 3">JCM 15915</strain>
    </source>
</reference>
<dbReference type="Proteomes" id="UP000462152">
    <property type="component" value="Unassembled WGS sequence"/>
</dbReference>
<keyword evidence="3" id="KW-1185">Reference proteome</keyword>
<evidence type="ECO:0000313" key="3">
    <source>
        <dbReference type="Proteomes" id="UP000462152"/>
    </source>
</evidence>
<comment type="caution">
    <text evidence="2">The sequence shown here is derived from an EMBL/GenBank/DDBJ whole genome shotgun (WGS) entry which is preliminary data.</text>
</comment>
<dbReference type="Pfam" id="PF13472">
    <property type="entry name" value="Lipase_GDSL_2"/>
    <property type="match status" value="1"/>
</dbReference>
<feature type="domain" description="SGNH hydrolase-type esterase" evidence="1">
    <location>
        <begin position="307"/>
        <end position="500"/>
    </location>
</feature>
<sequence length="637" mass="68965">MADFSQLSGRFLAASRDSTAASDEPMRGKVVFTPRFTRLSDKASQSIRFPGRVEGVLDPAGEITRDGSNALVLLCPAEKDEVQWEWTVAPDLTFEGKRVSVKPWTVRMWAAQSYRLEDLVQSVPDALTPSKGIVKITAERGGIVFKLGDGTDYFVQLPETIKGADGRGIVSIEAGEGTDEGTLTITYTDGTTSKVKVPKPADPTILVEAEAEARKKADDNLNASLSSEVTKRTSDVSNLTASLGSEVKARTALEARFDELAGGAGDLSTVKNRVKALEYINQAELRAYVSNLIQKQLNEGVGIVYAGSSTAEGYGSAGIGSNDYNGRAWAERVNAVLTPRTLNWNVNNTDKKPATGIQGWQFSKGGTTSSDYLPADKVAAIGSIKPQLMFHAVGSNNYGNQWGLDDYERDMRNKLAEIDKVSPDTRHILLTYQTQNGKDGNNPPIKWWQYNERLRKVAEEHPRAYYLDLSDDSYAMGMPGANHWWAYATDGNHVTAFTHRYFAARILAELGLPVPPEGPETYVWPTFGGGDKGPGATIATRSAGLRPYPRQIVTTGTVFGRSSSNGGYFNLQLTGNTQANKSLSTNSTTNATGMSLAHSFYCPPGVEAIVTLSVDNTGGYVSGAAEYQRIITTAYIV</sequence>
<accession>A0A7K1LHZ8</accession>
<evidence type="ECO:0000313" key="2">
    <source>
        <dbReference type="EMBL" id="MUN54788.1"/>
    </source>
</evidence>
<dbReference type="Gene3D" id="3.40.50.1110">
    <property type="entry name" value="SGNH hydrolase"/>
    <property type="match status" value="1"/>
</dbReference>
<proteinExistence type="predicted"/>
<dbReference type="InterPro" id="IPR013830">
    <property type="entry name" value="SGNH_hydro"/>
</dbReference>
<dbReference type="CDD" id="cd00229">
    <property type="entry name" value="SGNH_hydrolase"/>
    <property type="match status" value="1"/>
</dbReference>
<dbReference type="InterPro" id="IPR036514">
    <property type="entry name" value="SGNH_hydro_sf"/>
</dbReference>
<name>A0A7K1LHZ8_9MICC</name>